<sequence length="149" mass="16250">MMLMMMKMAPESSSSTGRFISVSLMGFILMLIMFLTLISTAESASVHQESKSRLLLQEVKTRRHHLAAVHGRSTADWNSISIPGGGGAKGSPPHVVCFQLQRIRHYCPPFPALAPPTPPSSSSPGDYEIDPRYGVEKRLVPSGPNPLHN</sequence>
<evidence type="ECO:0000313" key="7">
    <source>
        <dbReference type="Proteomes" id="UP001161247"/>
    </source>
</evidence>
<dbReference type="GO" id="GO:0030154">
    <property type="term" value="P:cell differentiation"/>
    <property type="evidence" value="ECO:0007669"/>
    <property type="project" value="UniProtKB-KW"/>
</dbReference>
<dbReference type="AlphaFoldDB" id="A0AAV1CPP1"/>
<dbReference type="InterPro" id="IPR039618">
    <property type="entry name" value="CLE9-13"/>
</dbReference>
<dbReference type="EMBL" id="OX459119">
    <property type="protein sequence ID" value="CAI9096492.1"/>
    <property type="molecule type" value="Genomic_DNA"/>
</dbReference>
<protein>
    <submittedName>
        <fullName evidence="6">OLC1v1032654C1</fullName>
    </submittedName>
</protein>
<evidence type="ECO:0000256" key="1">
    <source>
        <dbReference type="ARBA" id="ARBA00005416"/>
    </source>
</evidence>
<gene>
    <name evidence="6" type="ORF">OLC1_LOCUS7235</name>
</gene>
<accession>A0AAV1CPP1</accession>
<comment type="similarity">
    <text evidence="1">Belongs to the CLV3/ESR signal peptide family.</text>
</comment>
<organism evidence="6 7">
    <name type="scientific">Oldenlandia corymbosa var. corymbosa</name>
    <dbReference type="NCBI Taxonomy" id="529605"/>
    <lineage>
        <taxon>Eukaryota</taxon>
        <taxon>Viridiplantae</taxon>
        <taxon>Streptophyta</taxon>
        <taxon>Embryophyta</taxon>
        <taxon>Tracheophyta</taxon>
        <taxon>Spermatophyta</taxon>
        <taxon>Magnoliopsida</taxon>
        <taxon>eudicotyledons</taxon>
        <taxon>Gunneridae</taxon>
        <taxon>Pentapetalae</taxon>
        <taxon>asterids</taxon>
        <taxon>lamiids</taxon>
        <taxon>Gentianales</taxon>
        <taxon>Rubiaceae</taxon>
        <taxon>Rubioideae</taxon>
        <taxon>Spermacoceae</taxon>
        <taxon>Hedyotis-Oldenlandia complex</taxon>
        <taxon>Oldenlandia</taxon>
    </lineage>
</organism>
<name>A0AAV1CPP1_OLDCO</name>
<keyword evidence="2" id="KW-0217">Developmental protein</keyword>
<feature type="compositionally biased region" description="Basic and acidic residues" evidence="5">
    <location>
        <begin position="129"/>
        <end position="139"/>
    </location>
</feature>
<evidence type="ECO:0000313" key="6">
    <source>
        <dbReference type="EMBL" id="CAI9096492.1"/>
    </source>
</evidence>
<proteinExistence type="inferred from homology"/>
<reference evidence="6" key="1">
    <citation type="submission" date="2023-03" db="EMBL/GenBank/DDBJ databases">
        <authorList>
            <person name="Julca I."/>
        </authorList>
    </citation>
    <scope>NUCLEOTIDE SEQUENCE</scope>
</reference>
<keyword evidence="7" id="KW-1185">Reference proteome</keyword>
<dbReference type="PANTHER" id="PTHR34359:SF5">
    <property type="entry name" value="CLAVATA3_ESR (CLE)-RELATED PROTEIN 9"/>
    <property type="match status" value="1"/>
</dbReference>
<evidence type="ECO:0000256" key="4">
    <source>
        <dbReference type="ARBA" id="ARBA00023278"/>
    </source>
</evidence>
<keyword evidence="3" id="KW-0221">Differentiation</keyword>
<dbReference type="PANTHER" id="PTHR34359">
    <property type="entry name" value="CLAVATA3/ESR (CLE)-RELATED PROTEIN 10"/>
    <property type="match status" value="1"/>
</dbReference>
<dbReference type="Proteomes" id="UP001161247">
    <property type="component" value="Chromosome 2"/>
</dbReference>
<evidence type="ECO:0000256" key="2">
    <source>
        <dbReference type="ARBA" id="ARBA00022473"/>
    </source>
</evidence>
<keyword evidence="4" id="KW-0379">Hydroxylation</keyword>
<evidence type="ECO:0000256" key="5">
    <source>
        <dbReference type="SAM" id="MobiDB-lite"/>
    </source>
</evidence>
<feature type="region of interest" description="Disordered" evidence="5">
    <location>
        <begin position="114"/>
        <end position="149"/>
    </location>
</feature>
<evidence type="ECO:0000256" key="3">
    <source>
        <dbReference type="ARBA" id="ARBA00022782"/>
    </source>
</evidence>